<feature type="region of interest" description="Disordered" evidence="6">
    <location>
        <begin position="430"/>
        <end position="505"/>
    </location>
</feature>
<reference evidence="8 9" key="1">
    <citation type="journal article" date="2023" name="G3 (Bethesda)">
        <title>A chromosome-level genome assembly of Zasmidium syzygii isolated from banana leaves.</title>
        <authorList>
            <person name="van Westerhoven A.C."/>
            <person name="Mehrabi R."/>
            <person name="Talebi R."/>
            <person name="Steentjes M.B.F."/>
            <person name="Corcolon B."/>
            <person name="Chong P.A."/>
            <person name="Kema G.H.J."/>
            <person name="Seidl M.F."/>
        </authorList>
    </citation>
    <scope>NUCLEOTIDE SEQUENCE [LARGE SCALE GENOMIC DNA]</scope>
    <source>
        <strain evidence="8 9">P124</strain>
    </source>
</reference>
<feature type="compositionally biased region" description="Low complexity" evidence="6">
    <location>
        <begin position="591"/>
        <end position="605"/>
    </location>
</feature>
<evidence type="ECO:0000313" key="8">
    <source>
        <dbReference type="EMBL" id="KAK4504654.1"/>
    </source>
</evidence>
<dbReference type="PANTHER" id="PTHR35779:SF1">
    <property type="entry name" value="PH-RESPONSE REGULATOR PROTEIN PALH_RIM21"/>
    <property type="match status" value="1"/>
</dbReference>
<evidence type="ECO:0000256" key="4">
    <source>
        <dbReference type="ARBA" id="ARBA00023136"/>
    </source>
</evidence>
<feature type="region of interest" description="Disordered" evidence="6">
    <location>
        <begin position="391"/>
        <end position="414"/>
    </location>
</feature>
<name>A0ABR0ESQ6_ZASCE</name>
<keyword evidence="3 7" id="KW-1133">Transmembrane helix</keyword>
<evidence type="ECO:0000256" key="2">
    <source>
        <dbReference type="ARBA" id="ARBA00022692"/>
    </source>
</evidence>
<protein>
    <submittedName>
        <fullName evidence="8">Uncharacterized protein</fullName>
    </submittedName>
</protein>
<keyword evidence="2 7" id="KW-0812">Transmembrane</keyword>
<accession>A0ABR0ESQ6</accession>
<keyword evidence="4 7" id="KW-0472">Membrane</keyword>
<feature type="transmembrane region" description="Helical" evidence="7">
    <location>
        <begin position="262"/>
        <end position="284"/>
    </location>
</feature>
<dbReference type="InterPro" id="IPR014844">
    <property type="entry name" value="PalH"/>
</dbReference>
<feature type="compositionally biased region" description="Polar residues" evidence="6">
    <location>
        <begin position="691"/>
        <end position="705"/>
    </location>
</feature>
<feature type="compositionally biased region" description="Basic and acidic residues" evidence="6">
    <location>
        <begin position="541"/>
        <end position="550"/>
    </location>
</feature>
<feature type="transmembrane region" description="Helical" evidence="7">
    <location>
        <begin position="87"/>
        <end position="107"/>
    </location>
</feature>
<feature type="region of interest" description="Disordered" evidence="6">
    <location>
        <begin position="518"/>
        <end position="606"/>
    </location>
</feature>
<keyword evidence="9" id="KW-1185">Reference proteome</keyword>
<feature type="compositionally biased region" description="Low complexity" evidence="6">
    <location>
        <begin position="706"/>
        <end position="723"/>
    </location>
</feature>
<evidence type="ECO:0000313" key="9">
    <source>
        <dbReference type="Proteomes" id="UP001305779"/>
    </source>
</evidence>
<evidence type="ECO:0000256" key="3">
    <source>
        <dbReference type="ARBA" id="ARBA00022989"/>
    </source>
</evidence>
<comment type="caution">
    <text evidence="8">The sequence shown here is derived from an EMBL/GenBank/DDBJ whole genome shotgun (WGS) entry which is preliminary data.</text>
</comment>
<feature type="compositionally biased region" description="Basic and acidic residues" evidence="6">
    <location>
        <begin position="472"/>
        <end position="481"/>
    </location>
</feature>
<evidence type="ECO:0000256" key="1">
    <source>
        <dbReference type="ARBA" id="ARBA00004141"/>
    </source>
</evidence>
<sequence>MLPNAQLRADLVARQLWNLPTETSSQTQAHCTPFTLPSNGVIQLGDSSAITLTTDVIFQPECTGTQPGETFPIGYLRDPFYASTIPMVYVVAAATVIAWVLVVMLTITPRTSFFGLPNTAPAFTNGHGIIGGANGGMSGLSGSGSRPWLQKVATILVAISLTIATADTLEVAQNQYYAGYMDAGDMRKEVLGSLEIRITRVISDIFLWLAQVQTLIRLFPRHKEKVLIKWIGFVLIILDTIFSCLNSFLINSQPKGRHFVDAIPALSYLFELALGLLYAAWVMYYSLTKRRYSFYHPKMRSISLIALLSLVSILTPVVFFITDVSNQDVAGWGDYFRWVGAAAASVVVWEWVERIEALERDDKKDGILGREVFDGDEMLDVMPSEEAAWTQSRSLRRNFRRPGGRDDDPGGINAANVVEQGLTGVAHRFRQRHQQSPQHFPLGRTHSSSEPNSSSDQQARADGRTGTVTFDDQPRPSEQRRSNPLGGPTPPPPIASPVSRDESNSAASTVYVVRYHPVADVPQPIRRRNQPRKSGTQQRRSGGEDLNEKDIIEEDEDEVNKNRHREQSRWLSVPNPFKRKRTSPPQEVQRARAAATDAPRATTPASTFTNWDLRNRLGAFTNDAGGKLRDRTARRKPDAPLPVTIIPAQPRGSGRTWSPDQHIIMTSPAPAPTPAPVSVPAAAADNEGQDPRNSNGATSTTLTSESQQAQVVSAPQAAPPRAQDFSPSQPVTGRSTASPTIRSGPPRADDISPVNRRAGTVVVPAPRRTPTQHNTEVPSRNNTSSAGSAITGSHRHTPSNG</sequence>
<proteinExistence type="inferred from homology"/>
<evidence type="ECO:0000256" key="7">
    <source>
        <dbReference type="SAM" id="Phobius"/>
    </source>
</evidence>
<evidence type="ECO:0000256" key="6">
    <source>
        <dbReference type="SAM" id="MobiDB-lite"/>
    </source>
</evidence>
<comment type="subcellular location">
    <subcellularLocation>
        <location evidence="1">Membrane</location>
        <topology evidence="1">Multi-pass membrane protein</topology>
    </subcellularLocation>
</comment>
<comment type="similarity">
    <text evidence="5">Belongs to the palH/RIM21 family.</text>
</comment>
<feature type="compositionally biased region" description="Basic and acidic residues" evidence="6">
    <location>
        <begin position="626"/>
        <end position="638"/>
    </location>
</feature>
<organism evidence="8 9">
    <name type="scientific">Zasmidium cellare</name>
    <name type="common">Wine cellar mold</name>
    <name type="synonym">Racodium cellare</name>
    <dbReference type="NCBI Taxonomy" id="395010"/>
    <lineage>
        <taxon>Eukaryota</taxon>
        <taxon>Fungi</taxon>
        <taxon>Dikarya</taxon>
        <taxon>Ascomycota</taxon>
        <taxon>Pezizomycotina</taxon>
        <taxon>Dothideomycetes</taxon>
        <taxon>Dothideomycetidae</taxon>
        <taxon>Mycosphaerellales</taxon>
        <taxon>Mycosphaerellaceae</taxon>
        <taxon>Zasmidium</taxon>
    </lineage>
</organism>
<dbReference type="Proteomes" id="UP001305779">
    <property type="component" value="Unassembled WGS sequence"/>
</dbReference>
<feature type="compositionally biased region" description="Polar residues" evidence="6">
    <location>
        <begin position="769"/>
        <end position="791"/>
    </location>
</feature>
<feature type="transmembrane region" description="Helical" evidence="7">
    <location>
        <begin position="227"/>
        <end position="250"/>
    </location>
</feature>
<gene>
    <name evidence="8" type="ORF">PRZ48_002615</name>
</gene>
<feature type="compositionally biased region" description="Basic and acidic residues" evidence="6">
    <location>
        <begin position="559"/>
        <end position="568"/>
    </location>
</feature>
<dbReference type="Pfam" id="PF08733">
    <property type="entry name" value="PalH"/>
    <property type="match status" value="1"/>
</dbReference>
<feature type="transmembrane region" description="Helical" evidence="7">
    <location>
        <begin position="304"/>
        <end position="323"/>
    </location>
</feature>
<evidence type="ECO:0000256" key="5">
    <source>
        <dbReference type="ARBA" id="ARBA00038109"/>
    </source>
</evidence>
<feature type="region of interest" description="Disordered" evidence="6">
    <location>
        <begin position="622"/>
        <end position="801"/>
    </location>
</feature>
<dbReference type="PANTHER" id="PTHR35779">
    <property type="entry name" value="PH-RESPONSE REGULATOR PROTEIN PALH/RIM21"/>
    <property type="match status" value="1"/>
</dbReference>
<dbReference type="EMBL" id="JAXOVC010000002">
    <property type="protein sequence ID" value="KAK4504654.1"/>
    <property type="molecule type" value="Genomic_DNA"/>
</dbReference>
<feature type="compositionally biased region" description="Polar residues" evidence="6">
    <location>
        <begin position="725"/>
        <end position="741"/>
    </location>
</feature>